<dbReference type="EMBL" id="JAERPS020000004">
    <property type="protein sequence ID" value="MBZ9612566.1"/>
    <property type="molecule type" value="Genomic_DNA"/>
</dbReference>
<evidence type="ECO:0008006" key="3">
    <source>
        <dbReference type="Google" id="ProtNLM"/>
    </source>
</evidence>
<keyword evidence="2" id="KW-1185">Reference proteome</keyword>
<protein>
    <recommendedName>
        <fullName evidence="3">Helix-turn-helix domain-containing protein</fullName>
    </recommendedName>
</protein>
<gene>
    <name evidence="1" type="ORF">I4W93_013255</name>
</gene>
<name>A0ABS7XAH9_9GAMM</name>
<sequence>MTDTKKAAPAGSPIDTAYCGQEFTKIISRTATTKPASQIERVLLALLYNGSLNCQEAEHPPVNARHLNSVISELSNRHDLEVDREREQVKGYCGVNCYLTRYRLPFDQLISAKAMVNQLRARRKAAPVNWEKLCSTPLEKLLKSA</sequence>
<dbReference type="RefSeq" id="WP_205311320.1">
    <property type="nucleotide sequence ID" value="NZ_JAERPS020000004.1"/>
</dbReference>
<reference evidence="1 2" key="1">
    <citation type="submission" date="2021-08" db="EMBL/GenBank/DDBJ databases">
        <title>Rheinheimera aquimaris sp. nov., isolated from seawater of the East Sea in Korea.</title>
        <authorList>
            <person name="Kim K.H."/>
            <person name="Wenting R."/>
            <person name="Kim K.R."/>
            <person name="Jeon C.O."/>
        </authorList>
    </citation>
    <scope>NUCLEOTIDE SEQUENCE [LARGE SCALE GENOMIC DNA]</scope>
    <source>
        <strain evidence="1 2">MA-13</strain>
    </source>
</reference>
<dbReference type="Proteomes" id="UP000663814">
    <property type="component" value="Unassembled WGS sequence"/>
</dbReference>
<organism evidence="1 2">
    <name type="scientific">Rheinheimera maricola</name>
    <dbReference type="NCBI Taxonomy" id="2793282"/>
    <lineage>
        <taxon>Bacteria</taxon>
        <taxon>Pseudomonadati</taxon>
        <taxon>Pseudomonadota</taxon>
        <taxon>Gammaproteobacteria</taxon>
        <taxon>Chromatiales</taxon>
        <taxon>Chromatiaceae</taxon>
        <taxon>Rheinheimera</taxon>
    </lineage>
</organism>
<evidence type="ECO:0000313" key="1">
    <source>
        <dbReference type="EMBL" id="MBZ9612566.1"/>
    </source>
</evidence>
<proteinExistence type="predicted"/>
<accession>A0ABS7XAH9</accession>
<evidence type="ECO:0000313" key="2">
    <source>
        <dbReference type="Proteomes" id="UP000663814"/>
    </source>
</evidence>
<comment type="caution">
    <text evidence="1">The sequence shown here is derived from an EMBL/GenBank/DDBJ whole genome shotgun (WGS) entry which is preliminary data.</text>
</comment>